<protein>
    <submittedName>
        <fullName evidence="2">Phosphopantothenoylcysteine decarboxylase/phosphopantothenate--cysteine ligase</fullName>
    </submittedName>
</protein>
<dbReference type="SUPFAM" id="SSF52507">
    <property type="entry name" value="Homo-oligomeric flavin-containing Cys decarboxylases, HFCD"/>
    <property type="match status" value="1"/>
</dbReference>
<dbReference type="GO" id="GO:0015937">
    <property type="term" value="P:coenzyme A biosynthetic process"/>
    <property type="evidence" value="ECO:0007669"/>
    <property type="project" value="TreeGrafter"/>
</dbReference>
<sequence length="153" mass="16250">MVQGKRILLGVTGGIAAYKSAELVRRLRERGADVQVVMTAAAREFVSALVFQALSGRNVRTDLWDSAAEAAMGHIELARWAELVLVAPATADFLARLAGGRADDLLATLCLATTAPIAVAPAMNRHMWANPATVANVERLRQRGVHILGPGEG</sequence>
<accession>T1B8J6</accession>
<keyword evidence="2" id="KW-0436">Ligase</keyword>
<dbReference type="InterPro" id="IPR003382">
    <property type="entry name" value="Flavoprotein"/>
</dbReference>
<dbReference type="Gene3D" id="3.40.50.1950">
    <property type="entry name" value="Flavin prenyltransferase-like"/>
    <property type="match status" value="1"/>
</dbReference>
<dbReference type="Pfam" id="PF02441">
    <property type="entry name" value="Flavoprotein"/>
    <property type="match status" value="1"/>
</dbReference>
<evidence type="ECO:0000259" key="1">
    <source>
        <dbReference type="Pfam" id="PF02441"/>
    </source>
</evidence>
<organism evidence="2">
    <name type="scientific">mine drainage metagenome</name>
    <dbReference type="NCBI Taxonomy" id="410659"/>
    <lineage>
        <taxon>unclassified sequences</taxon>
        <taxon>metagenomes</taxon>
        <taxon>ecological metagenomes</taxon>
    </lineage>
</organism>
<dbReference type="PANTHER" id="PTHR14359:SF6">
    <property type="entry name" value="PHOSPHOPANTOTHENOYLCYSTEINE DECARBOXYLASE"/>
    <property type="match status" value="1"/>
</dbReference>
<dbReference type="InterPro" id="IPR036551">
    <property type="entry name" value="Flavin_trans-like"/>
</dbReference>
<feature type="domain" description="Flavoprotein" evidence="1">
    <location>
        <begin position="5"/>
        <end position="140"/>
    </location>
</feature>
<dbReference type="AlphaFoldDB" id="T1B8J6"/>
<reference evidence="2" key="1">
    <citation type="submission" date="2013-08" db="EMBL/GenBank/DDBJ databases">
        <authorList>
            <person name="Mendez C."/>
            <person name="Richter M."/>
            <person name="Ferrer M."/>
            <person name="Sanchez J."/>
        </authorList>
    </citation>
    <scope>NUCLEOTIDE SEQUENCE</scope>
</reference>
<dbReference type="GO" id="GO:0071513">
    <property type="term" value="C:phosphopantothenoylcysteine decarboxylase complex"/>
    <property type="evidence" value="ECO:0007669"/>
    <property type="project" value="TreeGrafter"/>
</dbReference>
<dbReference type="GO" id="GO:0010181">
    <property type="term" value="F:FMN binding"/>
    <property type="evidence" value="ECO:0007669"/>
    <property type="project" value="TreeGrafter"/>
</dbReference>
<proteinExistence type="predicted"/>
<reference evidence="2" key="2">
    <citation type="journal article" date="2014" name="ISME J.">
        <title>Microbial stratification in low pH oxic and suboxic macroscopic growths along an acid mine drainage.</title>
        <authorList>
            <person name="Mendez-Garcia C."/>
            <person name="Mesa V."/>
            <person name="Sprenger R.R."/>
            <person name="Richter M."/>
            <person name="Diez M.S."/>
            <person name="Solano J."/>
            <person name="Bargiela R."/>
            <person name="Golyshina O.V."/>
            <person name="Manteca A."/>
            <person name="Ramos J.L."/>
            <person name="Gallego J.R."/>
            <person name="Llorente I."/>
            <person name="Martins Dos Santos V.A."/>
            <person name="Jensen O.N."/>
            <person name="Pelaez A.I."/>
            <person name="Sanchez J."/>
            <person name="Ferrer M."/>
        </authorList>
    </citation>
    <scope>NUCLEOTIDE SEQUENCE</scope>
</reference>
<dbReference type="PANTHER" id="PTHR14359">
    <property type="entry name" value="HOMO-OLIGOMERIC FLAVIN CONTAINING CYS DECARBOXYLASE FAMILY"/>
    <property type="match status" value="1"/>
</dbReference>
<dbReference type="GO" id="GO:0016874">
    <property type="term" value="F:ligase activity"/>
    <property type="evidence" value="ECO:0007669"/>
    <property type="project" value="UniProtKB-KW"/>
</dbReference>
<name>T1B8J6_9ZZZZ</name>
<gene>
    <name evidence="2" type="ORF">B1A_08706</name>
</gene>
<evidence type="ECO:0000313" key="2">
    <source>
        <dbReference type="EMBL" id="EQD64788.1"/>
    </source>
</evidence>
<feature type="non-terminal residue" evidence="2">
    <location>
        <position position="153"/>
    </location>
</feature>
<comment type="caution">
    <text evidence="2">The sequence shown here is derived from an EMBL/GenBank/DDBJ whole genome shotgun (WGS) entry which is preliminary data.</text>
</comment>
<dbReference type="EMBL" id="AUZX01006205">
    <property type="protein sequence ID" value="EQD64788.1"/>
    <property type="molecule type" value="Genomic_DNA"/>
</dbReference>
<dbReference type="GO" id="GO:0004633">
    <property type="term" value="F:phosphopantothenoylcysteine decarboxylase activity"/>
    <property type="evidence" value="ECO:0007669"/>
    <property type="project" value="TreeGrafter"/>
</dbReference>